<reference evidence="2" key="1">
    <citation type="submission" date="2019-11" db="EMBL/GenBank/DDBJ databases">
        <title>Genome sequence of Heliorestis convoluta strain HH, an alkaliphilic and minimalistic phototrophic bacterium from a soda lake in Egypt.</title>
        <authorList>
            <person name="Dewey E.D."/>
            <person name="Stokes L.M."/>
            <person name="Burchell B.M."/>
            <person name="Shaffer K.N."/>
            <person name="Huntington A.M."/>
            <person name="Baker J.M."/>
            <person name="Nadendla S."/>
            <person name="Giglio M.G."/>
            <person name="Touchman J.W."/>
            <person name="Blankenship R.E."/>
            <person name="Madigan M.T."/>
            <person name="Sattley W.M."/>
        </authorList>
    </citation>
    <scope>NUCLEOTIDE SEQUENCE [LARGE SCALE GENOMIC DNA]</scope>
    <source>
        <strain evidence="2">HH</strain>
    </source>
</reference>
<evidence type="ECO:0000313" key="2">
    <source>
        <dbReference type="Proteomes" id="UP000366051"/>
    </source>
</evidence>
<dbReference type="Proteomes" id="UP000366051">
    <property type="component" value="Chromosome"/>
</dbReference>
<evidence type="ECO:0000313" key="1">
    <source>
        <dbReference type="EMBL" id="QGG48755.1"/>
    </source>
</evidence>
<keyword evidence="2" id="KW-1185">Reference proteome</keyword>
<protein>
    <submittedName>
        <fullName evidence="1">Uncharacterized protein</fullName>
    </submittedName>
</protein>
<dbReference type="AlphaFoldDB" id="A0A5Q2N8C9"/>
<gene>
    <name evidence="1" type="ORF">FTV88_2662</name>
</gene>
<proteinExistence type="predicted"/>
<dbReference type="EMBL" id="CP045875">
    <property type="protein sequence ID" value="QGG48755.1"/>
    <property type="molecule type" value="Genomic_DNA"/>
</dbReference>
<sequence>MMMQESCCEGMPLGALRDRDGQVGKQAFFSLVEKPPFSCPVFYVAVIEERRFFYADFAHHC</sequence>
<dbReference type="KEGG" id="hcv:FTV88_2662"/>
<name>A0A5Q2N8C9_9FIRM</name>
<organism evidence="1 2">
    <name type="scientific">Heliorestis convoluta</name>
    <dbReference type="NCBI Taxonomy" id="356322"/>
    <lineage>
        <taxon>Bacteria</taxon>
        <taxon>Bacillati</taxon>
        <taxon>Bacillota</taxon>
        <taxon>Clostridia</taxon>
        <taxon>Eubacteriales</taxon>
        <taxon>Heliobacteriaceae</taxon>
        <taxon>Heliorestis</taxon>
    </lineage>
</organism>
<accession>A0A5Q2N8C9</accession>